<accession>A0A9W3A560</accession>
<dbReference type="GeneID" id="129925786"/>
<dbReference type="AlphaFoldDB" id="A0A9W3A560"/>
<dbReference type="RefSeq" id="XP_055882319.1">
    <property type="nucleotide sequence ID" value="XM_056026344.1"/>
</dbReference>
<gene>
    <name evidence="2" type="primary">LOC129925786</name>
</gene>
<evidence type="ECO:0000313" key="2">
    <source>
        <dbReference type="RefSeq" id="XP_055882319.1"/>
    </source>
</evidence>
<name>A0A9W3A560_BIOGL</name>
<proteinExistence type="predicted"/>
<evidence type="ECO:0000313" key="1">
    <source>
        <dbReference type="Proteomes" id="UP001165740"/>
    </source>
</evidence>
<sequence>MEFRGLHDMRQGYANGKLVQITPGYPLGLSPVGSQQKATVSGNSLKDFMAQQKDDSQSYQMDVYINYCVKTGTSPGPNLPPIKRPPFMPKPAALLNDENNLVIFNIETQTWMKNDQALQFQALHGTASQKNSANDDSLSPGAAAVLSVAATLACVAVTTCLDMFIRKGRAQDPVPTDAWLGANQAMVQFQQEQIV</sequence>
<reference evidence="2" key="1">
    <citation type="submission" date="2025-08" db="UniProtKB">
        <authorList>
            <consortium name="RefSeq"/>
        </authorList>
    </citation>
    <scope>IDENTIFICATION</scope>
</reference>
<organism evidence="1 2">
    <name type="scientific">Biomphalaria glabrata</name>
    <name type="common">Bloodfluke planorb</name>
    <name type="synonym">Freshwater snail</name>
    <dbReference type="NCBI Taxonomy" id="6526"/>
    <lineage>
        <taxon>Eukaryota</taxon>
        <taxon>Metazoa</taxon>
        <taxon>Spiralia</taxon>
        <taxon>Lophotrochozoa</taxon>
        <taxon>Mollusca</taxon>
        <taxon>Gastropoda</taxon>
        <taxon>Heterobranchia</taxon>
        <taxon>Euthyneura</taxon>
        <taxon>Panpulmonata</taxon>
        <taxon>Hygrophila</taxon>
        <taxon>Lymnaeoidea</taxon>
        <taxon>Planorbidae</taxon>
        <taxon>Biomphalaria</taxon>
    </lineage>
</organism>
<keyword evidence="1" id="KW-1185">Reference proteome</keyword>
<protein>
    <submittedName>
        <fullName evidence="2">Macrophage-expressed gene 1 protein-like</fullName>
    </submittedName>
</protein>
<dbReference type="Proteomes" id="UP001165740">
    <property type="component" value="Chromosome 4"/>
</dbReference>